<protein>
    <submittedName>
        <fullName evidence="1">Uncharacterized protein</fullName>
    </submittedName>
</protein>
<evidence type="ECO:0000313" key="1">
    <source>
        <dbReference type="EMBL" id="VVV01858.1"/>
    </source>
</evidence>
<sequence>MLFTNYLIAMDTVFHNFKNSCRLFGIVSLCFLFVACPGEENCDDIGSSIRIDGLIKLIPEKKVYKKSDTITLKLTIPVVNNYFGNQLNINNVIDGNSPKLTMIGFKQLSKDNRLEFISGNQGEFDNWLILDNDESEGNYKLEILIILDRIGFYSIVSDDYIIFNGKSDCNEYLIATNIEWSEYGIIEFTVEE</sequence>
<gene>
    <name evidence="1" type="ORF">FVB9532_03152</name>
</gene>
<evidence type="ECO:0000313" key="2">
    <source>
        <dbReference type="Proteomes" id="UP000356253"/>
    </source>
</evidence>
<accession>A0AC61YCI7</accession>
<keyword evidence="2" id="KW-1185">Reference proteome</keyword>
<dbReference type="Proteomes" id="UP000356253">
    <property type="component" value="Unassembled WGS sequence"/>
</dbReference>
<comment type="caution">
    <text evidence="1">The sequence shown here is derived from an EMBL/GenBank/DDBJ whole genome shotgun (WGS) entry which is preliminary data.</text>
</comment>
<name>A0AC61YCI7_9FLAO</name>
<reference evidence="1" key="1">
    <citation type="submission" date="2019-09" db="EMBL/GenBank/DDBJ databases">
        <authorList>
            <person name="Rodrigo-Torres L."/>
            <person name="Arahal R. D."/>
            <person name="Lucena T."/>
        </authorList>
    </citation>
    <scope>NUCLEOTIDE SEQUENCE</scope>
    <source>
        <strain evidence="1">ISS653</strain>
    </source>
</reference>
<proteinExistence type="predicted"/>
<organism evidence="1 2">
    <name type="scientific">Mesonia oceanica</name>
    <dbReference type="NCBI Taxonomy" id="2687242"/>
    <lineage>
        <taxon>Bacteria</taxon>
        <taxon>Pseudomonadati</taxon>
        <taxon>Bacteroidota</taxon>
        <taxon>Flavobacteriia</taxon>
        <taxon>Flavobacteriales</taxon>
        <taxon>Flavobacteriaceae</taxon>
        <taxon>Mesonia</taxon>
    </lineage>
</organism>
<dbReference type="EMBL" id="CABVMM010000013">
    <property type="protein sequence ID" value="VVV01858.1"/>
    <property type="molecule type" value="Genomic_DNA"/>
</dbReference>